<gene>
    <name evidence="1" type="ORF">GRI62_12000</name>
</gene>
<organism evidence="1 2">
    <name type="scientific">Aurantiacibacter arachoides</name>
    <dbReference type="NCBI Taxonomy" id="1850444"/>
    <lineage>
        <taxon>Bacteria</taxon>
        <taxon>Pseudomonadati</taxon>
        <taxon>Pseudomonadota</taxon>
        <taxon>Alphaproteobacteria</taxon>
        <taxon>Sphingomonadales</taxon>
        <taxon>Erythrobacteraceae</taxon>
        <taxon>Aurantiacibacter</taxon>
    </lineage>
</organism>
<dbReference type="Proteomes" id="UP000460626">
    <property type="component" value="Unassembled WGS sequence"/>
</dbReference>
<name>A0A845A310_9SPHN</name>
<dbReference type="RefSeq" id="WP_160731878.1">
    <property type="nucleotide sequence ID" value="NZ_BMJK01000002.1"/>
</dbReference>
<proteinExistence type="predicted"/>
<dbReference type="EMBL" id="WTYH01000001">
    <property type="protein sequence ID" value="MXO94318.1"/>
    <property type="molecule type" value="Genomic_DNA"/>
</dbReference>
<reference evidence="1 2" key="1">
    <citation type="submission" date="2019-12" db="EMBL/GenBank/DDBJ databases">
        <title>Genomic-based taxomic classification of the family Erythrobacteraceae.</title>
        <authorList>
            <person name="Xu L."/>
        </authorList>
    </citation>
    <scope>NUCLEOTIDE SEQUENCE [LARGE SCALE GENOMIC DNA]</scope>
    <source>
        <strain evidence="1 2">RC4-10-4</strain>
    </source>
</reference>
<accession>A0A845A310</accession>
<dbReference type="AlphaFoldDB" id="A0A845A310"/>
<evidence type="ECO:0000313" key="2">
    <source>
        <dbReference type="Proteomes" id="UP000460626"/>
    </source>
</evidence>
<dbReference type="OrthoDB" id="1495661at2"/>
<comment type="caution">
    <text evidence="1">The sequence shown here is derived from an EMBL/GenBank/DDBJ whole genome shotgun (WGS) entry which is preliminary data.</text>
</comment>
<evidence type="ECO:0000313" key="1">
    <source>
        <dbReference type="EMBL" id="MXO94318.1"/>
    </source>
</evidence>
<protein>
    <submittedName>
        <fullName evidence="1">Uncharacterized protein</fullName>
    </submittedName>
</protein>
<keyword evidence="2" id="KW-1185">Reference proteome</keyword>
<sequence length="135" mass="15409">MLALVRKSESSLHMRMYAVALDELRARWRDGNHFVGKDDIVRWSELSGLSVTDVLDKLAVELASDFFVGFLGWEFVDNAANALFAALIDLSGDEKLEWPTDFDEFYLAFDYSEMRGPKDRELIRAFLAKHSQLTG</sequence>